<accession>A0ABP9KN89</accession>
<reference evidence="5" key="1">
    <citation type="journal article" date="2019" name="Int. J. Syst. Evol. Microbiol.">
        <title>The Global Catalogue of Microorganisms (GCM) 10K type strain sequencing project: providing services to taxonomists for standard genome sequencing and annotation.</title>
        <authorList>
            <consortium name="The Broad Institute Genomics Platform"/>
            <consortium name="The Broad Institute Genome Sequencing Center for Infectious Disease"/>
            <person name="Wu L."/>
            <person name="Ma J."/>
        </authorList>
    </citation>
    <scope>NUCLEOTIDE SEQUENCE [LARGE SCALE GENOMIC DNA]</scope>
    <source>
        <strain evidence="5">JCM 18298</strain>
    </source>
</reference>
<dbReference type="InterPro" id="IPR000030">
    <property type="entry name" value="PPE_dom"/>
</dbReference>
<keyword evidence="5" id="KW-1185">Reference proteome</keyword>
<sequence length="438" mass="44692">MLYGAYPPEQNSARLMSGRGPVPMLGAAAAYASIADGLLAAAAASESDTRSMGVTYQGDSADKAQLAFHKHAGWLRDQGMIAMTVSQHAMVQAELYSAALAKMPSLLAIVANRATLAGLVLTNSMAQNSAAIAANEFAYDIMWATAAAVMYEYHAETAANTGSMPPPPPAPEITSPSLPGMGQGPGSGFDGGQHSGLPVLNRSGGGGAAVPKDTAGFGDTAGREGPGRASDPGGNPDAPVQPDQPPVDQPPVDLADNPASEALPDPAQMTDLPYGSEDFIDGTSSEMGYLGTSPQSSTLAGLNGGMGSSVAVGLLRGGPGAMPGGATGFRLPTNWSLGKPGGTAFGAPLNNNPSGASPARKAAPRGVIAPKTRRRRRDDEKSTKQVFVPGEPQEVPVLEKPPVIGVIEYTDDVEPSVERSESPLMNILGEPDRGEVKA</sequence>
<dbReference type="Gene3D" id="1.20.1260.20">
    <property type="entry name" value="PPE superfamily"/>
    <property type="match status" value="1"/>
</dbReference>
<feature type="domain" description="PPE" evidence="3">
    <location>
        <begin position="3"/>
        <end position="163"/>
    </location>
</feature>
<feature type="region of interest" description="Disordered" evidence="2">
    <location>
        <begin position="342"/>
        <end position="394"/>
    </location>
</feature>
<evidence type="ECO:0000313" key="5">
    <source>
        <dbReference type="Proteomes" id="UP001500603"/>
    </source>
</evidence>
<feature type="compositionally biased region" description="Gly residues" evidence="2">
    <location>
        <begin position="181"/>
        <end position="194"/>
    </location>
</feature>
<feature type="region of interest" description="Disordered" evidence="2">
    <location>
        <begin position="413"/>
        <end position="438"/>
    </location>
</feature>
<gene>
    <name evidence="4" type="ORF">GCM10023318_45570</name>
</gene>
<protein>
    <recommendedName>
        <fullName evidence="3">PPE domain-containing protein</fullName>
    </recommendedName>
</protein>
<dbReference type="InterPro" id="IPR038332">
    <property type="entry name" value="PPE_sf"/>
</dbReference>
<dbReference type="Pfam" id="PF00823">
    <property type="entry name" value="PPE"/>
    <property type="match status" value="1"/>
</dbReference>
<name>A0ABP9KN89_9NOCA</name>
<evidence type="ECO:0000313" key="4">
    <source>
        <dbReference type="EMBL" id="GAA5062224.1"/>
    </source>
</evidence>
<comment type="similarity">
    <text evidence="1">Belongs to the mycobacterial PPE family.</text>
</comment>
<dbReference type="Proteomes" id="UP001500603">
    <property type="component" value="Unassembled WGS sequence"/>
</dbReference>
<evidence type="ECO:0000256" key="1">
    <source>
        <dbReference type="ARBA" id="ARBA00010652"/>
    </source>
</evidence>
<dbReference type="EMBL" id="BAABJM010000005">
    <property type="protein sequence ID" value="GAA5062224.1"/>
    <property type="molecule type" value="Genomic_DNA"/>
</dbReference>
<dbReference type="PANTHER" id="PTHR46766">
    <property type="entry name" value="GLUTAMINE-RICH PROTEIN 2"/>
    <property type="match status" value="1"/>
</dbReference>
<feature type="region of interest" description="Disordered" evidence="2">
    <location>
        <begin position="159"/>
        <end position="270"/>
    </location>
</feature>
<comment type="caution">
    <text evidence="4">The sequence shown here is derived from an EMBL/GenBank/DDBJ whole genome shotgun (WGS) entry which is preliminary data.</text>
</comment>
<evidence type="ECO:0000256" key="2">
    <source>
        <dbReference type="SAM" id="MobiDB-lite"/>
    </source>
</evidence>
<dbReference type="PANTHER" id="PTHR46766:SF1">
    <property type="entry name" value="GLUTAMINE-RICH PROTEIN 2"/>
    <property type="match status" value="1"/>
</dbReference>
<evidence type="ECO:0000259" key="3">
    <source>
        <dbReference type="Pfam" id="PF00823"/>
    </source>
</evidence>
<dbReference type="RefSeq" id="WP_345497743.1">
    <property type="nucleotide sequence ID" value="NZ_BAABJM010000005.1"/>
</dbReference>
<organism evidence="4 5">
    <name type="scientific">Nocardia callitridis</name>
    <dbReference type="NCBI Taxonomy" id="648753"/>
    <lineage>
        <taxon>Bacteria</taxon>
        <taxon>Bacillati</taxon>
        <taxon>Actinomycetota</taxon>
        <taxon>Actinomycetes</taxon>
        <taxon>Mycobacteriales</taxon>
        <taxon>Nocardiaceae</taxon>
        <taxon>Nocardia</taxon>
    </lineage>
</organism>
<dbReference type="SUPFAM" id="SSF140459">
    <property type="entry name" value="PE/PPE dimer-like"/>
    <property type="match status" value="1"/>
</dbReference>
<proteinExistence type="inferred from homology"/>